<comment type="caution">
    <text evidence="2">The sequence shown here is derived from an EMBL/GenBank/DDBJ whole genome shotgun (WGS) entry which is preliminary data.</text>
</comment>
<dbReference type="PANTHER" id="PTHR11439:SF502">
    <property type="entry name" value="SECRETED RXLR EFFECTOR PROTEIN 161-LIKE"/>
    <property type="match status" value="1"/>
</dbReference>
<gene>
    <name evidence="2" type="ORF">LWI28_014308</name>
</gene>
<dbReference type="CDD" id="cd09272">
    <property type="entry name" value="RNase_HI_RT_Ty1"/>
    <property type="match status" value="1"/>
</dbReference>
<name>A0AAD5J9J5_ACENE</name>
<dbReference type="Proteomes" id="UP001064489">
    <property type="component" value="Chromosome 6"/>
</dbReference>
<reference evidence="2" key="2">
    <citation type="submission" date="2023-02" db="EMBL/GenBank/DDBJ databases">
        <authorList>
            <person name="Swenson N.G."/>
            <person name="Wegrzyn J.L."/>
            <person name="Mcevoy S.L."/>
        </authorList>
    </citation>
    <scope>NUCLEOTIDE SEQUENCE</scope>
    <source>
        <strain evidence="2">91603</strain>
        <tissue evidence="2">Leaf</tissue>
    </source>
</reference>
<accession>A0AAD5J9J5</accession>
<feature type="compositionally biased region" description="Basic and acidic residues" evidence="1">
    <location>
        <begin position="133"/>
        <end position="145"/>
    </location>
</feature>
<feature type="region of interest" description="Disordered" evidence="1">
    <location>
        <begin position="87"/>
        <end position="121"/>
    </location>
</feature>
<feature type="compositionally biased region" description="Polar residues" evidence="1">
    <location>
        <begin position="153"/>
        <end position="164"/>
    </location>
</feature>
<keyword evidence="3" id="KW-1185">Reference proteome</keyword>
<evidence type="ECO:0000313" key="3">
    <source>
        <dbReference type="Proteomes" id="UP001064489"/>
    </source>
</evidence>
<feature type="region of interest" description="Disordered" evidence="1">
    <location>
        <begin position="133"/>
        <end position="164"/>
    </location>
</feature>
<sequence length="291" mass="31779">MIKRNQAQSSAKAEYIVAAAAPKQAKWIKKVSTDLNYVIKKPTGLWCNNPAFSIAKNHVQHGKTKHNNVKFHAIREGNKNGVAGTSKLGLDGSNNVSDNRNSDVKSGVSGNANAHGSIRYGSDGFNRKMSVEYSEGKHGKKDSLKSGRGNKSADGSNIHVGSNSTSSRFEILNEEVEANIIEETLNPINNTMVKGTLAEITNINRKLIAKSGKGIKKDQYSPILEKKSEGHESENVLRLLHKDVHEFEEKNGAWVDGDLIRGNQINSEMNIDNRFVAVASNLEEAMAAITE</sequence>
<organism evidence="2 3">
    <name type="scientific">Acer negundo</name>
    <name type="common">Box elder</name>
    <dbReference type="NCBI Taxonomy" id="4023"/>
    <lineage>
        <taxon>Eukaryota</taxon>
        <taxon>Viridiplantae</taxon>
        <taxon>Streptophyta</taxon>
        <taxon>Embryophyta</taxon>
        <taxon>Tracheophyta</taxon>
        <taxon>Spermatophyta</taxon>
        <taxon>Magnoliopsida</taxon>
        <taxon>eudicotyledons</taxon>
        <taxon>Gunneridae</taxon>
        <taxon>Pentapetalae</taxon>
        <taxon>rosids</taxon>
        <taxon>malvids</taxon>
        <taxon>Sapindales</taxon>
        <taxon>Sapindaceae</taxon>
        <taxon>Hippocastanoideae</taxon>
        <taxon>Acereae</taxon>
        <taxon>Acer</taxon>
    </lineage>
</organism>
<proteinExistence type="predicted"/>
<protein>
    <submittedName>
        <fullName evidence="2">Uncharacterized protein</fullName>
    </submittedName>
</protein>
<dbReference type="PANTHER" id="PTHR11439">
    <property type="entry name" value="GAG-POL-RELATED RETROTRANSPOSON"/>
    <property type="match status" value="1"/>
</dbReference>
<dbReference type="EMBL" id="JAJSOW010000004">
    <property type="protein sequence ID" value="KAI9191840.1"/>
    <property type="molecule type" value="Genomic_DNA"/>
</dbReference>
<reference evidence="2" key="1">
    <citation type="journal article" date="2022" name="Plant J.">
        <title>Strategies of tolerance reflected in two North American maple genomes.</title>
        <authorList>
            <person name="McEvoy S.L."/>
            <person name="Sezen U.U."/>
            <person name="Trouern-Trend A."/>
            <person name="McMahon S.M."/>
            <person name="Schaberg P.G."/>
            <person name="Yang J."/>
            <person name="Wegrzyn J.L."/>
            <person name="Swenson N.G."/>
        </authorList>
    </citation>
    <scope>NUCLEOTIDE SEQUENCE</scope>
    <source>
        <strain evidence="2">91603</strain>
    </source>
</reference>
<dbReference type="AlphaFoldDB" id="A0AAD5J9J5"/>
<evidence type="ECO:0000313" key="2">
    <source>
        <dbReference type="EMBL" id="KAI9191840.1"/>
    </source>
</evidence>
<evidence type="ECO:0000256" key="1">
    <source>
        <dbReference type="SAM" id="MobiDB-lite"/>
    </source>
</evidence>